<sequence>MKRLGIKIVVVLLVIIAIFIPVNEFVKDSWEYNNNRAVLAFKEDPHPVDIINLGTSHAMYGYYFKPTGLSHLDLALPSQPIEYDLKMLKEYDKHLKPGGVVIVSLSQITFSNSDVGRKANYYRVLDREDIEPVSLFQYYTHEQFPALNSGSAYAAISREIRDFRFDAHKPWENGGLNYSERKYEEVAAQYENAMNHHEIEENMAHLQNIIDYCEQKGYRVVLAMEPVHASYHTYFDEEVMERLVFQHLKKLDLDVPFLNYMGDERFIHEQSFFHNPDHLNGDGRTLLSSLVYEDLKRLGYVQEK</sequence>
<evidence type="ECO:0000313" key="2">
    <source>
        <dbReference type="EMBL" id="MFC7390632.1"/>
    </source>
</evidence>
<keyword evidence="1" id="KW-0472">Membrane</keyword>
<dbReference type="RefSeq" id="WP_214789985.1">
    <property type="nucleotide sequence ID" value="NZ_JANIEL010000029.1"/>
</dbReference>
<organism evidence="2 3">
    <name type="scientific">Exiguobacterium aestuarii</name>
    <dbReference type="NCBI Taxonomy" id="273527"/>
    <lineage>
        <taxon>Bacteria</taxon>
        <taxon>Bacillati</taxon>
        <taxon>Bacillota</taxon>
        <taxon>Bacilli</taxon>
        <taxon>Bacillales</taxon>
        <taxon>Bacillales Family XII. Incertae Sedis</taxon>
        <taxon>Exiguobacterium</taxon>
    </lineage>
</organism>
<keyword evidence="1" id="KW-0812">Transmembrane</keyword>
<dbReference type="EMBL" id="JBHTCE010000002">
    <property type="protein sequence ID" value="MFC7390632.1"/>
    <property type="molecule type" value="Genomic_DNA"/>
</dbReference>
<gene>
    <name evidence="2" type="ORF">ACFQO8_10815</name>
</gene>
<proteinExistence type="predicted"/>
<feature type="transmembrane region" description="Helical" evidence="1">
    <location>
        <begin position="6"/>
        <end position="26"/>
    </location>
</feature>
<protein>
    <recommendedName>
        <fullName evidence="4">SGNH/GDSL hydrolase family protein</fullName>
    </recommendedName>
</protein>
<reference evidence="3" key="1">
    <citation type="journal article" date="2019" name="Int. J. Syst. Evol. Microbiol.">
        <title>The Global Catalogue of Microorganisms (GCM) 10K type strain sequencing project: providing services to taxonomists for standard genome sequencing and annotation.</title>
        <authorList>
            <consortium name="The Broad Institute Genomics Platform"/>
            <consortium name="The Broad Institute Genome Sequencing Center for Infectious Disease"/>
            <person name="Wu L."/>
            <person name="Ma J."/>
        </authorList>
    </citation>
    <scope>NUCLEOTIDE SEQUENCE [LARGE SCALE GENOMIC DNA]</scope>
    <source>
        <strain evidence="3">CCUG 55590</strain>
    </source>
</reference>
<comment type="caution">
    <text evidence="2">The sequence shown here is derived from an EMBL/GenBank/DDBJ whole genome shotgun (WGS) entry which is preliminary data.</text>
</comment>
<dbReference type="Proteomes" id="UP001596439">
    <property type="component" value="Unassembled WGS sequence"/>
</dbReference>
<accession>A0ABW2PMC5</accession>
<evidence type="ECO:0000256" key="1">
    <source>
        <dbReference type="SAM" id="Phobius"/>
    </source>
</evidence>
<keyword evidence="3" id="KW-1185">Reference proteome</keyword>
<evidence type="ECO:0008006" key="4">
    <source>
        <dbReference type="Google" id="ProtNLM"/>
    </source>
</evidence>
<name>A0ABW2PMC5_9BACL</name>
<keyword evidence="1" id="KW-1133">Transmembrane helix</keyword>
<evidence type="ECO:0000313" key="3">
    <source>
        <dbReference type="Proteomes" id="UP001596439"/>
    </source>
</evidence>